<dbReference type="GO" id="GO:0036503">
    <property type="term" value="P:ERAD pathway"/>
    <property type="evidence" value="ECO:0007669"/>
    <property type="project" value="TreeGrafter"/>
</dbReference>
<evidence type="ECO:0000256" key="2">
    <source>
        <dbReference type="SAM" id="MobiDB-lite"/>
    </source>
</evidence>
<dbReference type="Gene3D" id="1.10.8.10">
    <property type="entry name" value="DNA helicase RuvA subunit, C-terminal domain"/>
    <property type="match status" value="1"/>
</dbReference>
<dbReference type="InterPro" id="IPR001012">
    <property type="entry name" value="UBX_dom"/>
</dbReference>
<dbReference type="SMART" id="SM00166">
    <property type="entry name" value="UBX"/>
    <property type="match status" value="1"/>
</dbReference>
<dbReference type="PROSITE" id="PS50033">
    <property type="entry name" value="UBX"/>
    <property type="match status" value="1"/>
</dbReference>
<dbReference type="EMBL" id="MU250553">
    <property type="protein sequence ID" value="KAG7442218.1"/>
    <property type="molecule type" value="Genomic_DNA"/>
</dbReference>
<dbReference type="GO" id="GO:0043130">
    <property type="term" value="F:ubiquitin binding"/>
    <property type="evidence" value="ECO:0007669"/>
    <property type="project" value="TreeGrafter"/>
</dbReference>
<gene>
    <name evidence="4" type="ORF">BT62DRAFT_1079531</name>
</gene>
<sequence>MDGLTPSQLQALNQLRDLTNGGDDDVAIGVLSSVEWDVQRAADMIFGTGSGSGSLPPRRVEQFEVDDSQQGVDDDNNWPQRTTFTSNPRPSILATLFTYPLHVLSSIFRFVFSVLRIPIPHIPFLSLHFYRPLRMSRGADSWIRDLEEETGAVCIGRRGMGVGVASGVVGVAGPSTLMRPGRGESSDDGRKYLPDFSLGTYEDTLRRCQKEARIGCIVLVSEEHDDDAEFKRFRYCPLSTTLTDPDFVNLLTNNDFIVWGGDVRDLEAYSASEKLQASTYPFVAFVAIQPTRHLQSSSPPPTLTILSRHQGLRETTASKLLNHLQDNVIPRVQPYMERVRNSQRALERDRTLRQQQDQAFADTARRDKERIFAKMAEERRAQEEAARVQREAEQRKKTESERMVWRRWARSALLRPENPSDRLRIAVRLPEGRRLMRRFGPADTLTALYAFVDTEFIPARFAIQDDPPSPSEPGDVEARIDEMGGQADWWGFTLHSAYPRVEVPWEPRKRLGDVACLKDGGGQLIVEVAGNNKRMEKVDDGYDTEDSDD</sequence>
<feature type="coiled-coil region" evidence="1">
    <location>
        <begin position="373"/>
        <end position="401"/>
    </location>
</feature>
<dbReference type="SUPFAM" id="SSF54236">
    <property type="entry name" value="Ubiquitin-like"/>
    <property type="match status" value="1"/>
</dbReference>
<dbReference type="Gene3D" id="3.40.30.10">
    <property type="entry name" value="Glutaredoxin"/>
    <property type="match status" value="1"/>
</dbReference>
<reference evidence="4" key="1">
    <citation type="submission" date="2020-11" db="EMBL/GenBank/DDBJ databases">
        <title>Adaptations for nitrogen fixation in a non-lichenized fungal sporocarp promotes dispersal by wood-feeding termites.</title>
        <authorList>
            <consortium name="DOE Joint Genome Institute"/>
            <person name="Koch R.A."/>
            <person name="Yoon G."/>
            <person name="Arayal U."/>
            <person name="Lail K."/>
            <person name="Amirebrahimi M."/>
            <person name="Labutti K."/>
            <person name="Lipzen A."/>
            <person name="Riley R."/>
            <person name="Barry K."/>
            <person name="Henrissat B."/>
            <person name="Grigoriev I.V."/>
            <person name="Herr J.R."/>
            <person name="Aime M.C."/>
        </authorList>
    </citation>
    <scope>NUCLEOTIDE SEQUENCE</scope>
    <source>
        <strain evidence="4">MCA 3950</strain>
    </source>
</reference>
<evidence type="ECO:0000256" key="1">
    <source>
        <dbReference type="SAM" id="Coils"/>
    </source>
</evidence>
<accession>A0A9P8AND9</accession>
<evidence type="ECO:0000313" key="4">
    <source>
        <dbReference type="EMBL" id="KAG7442218.1"/>
    </source>
</evidence>
<dbReference type="GeneID" id="66101794"/>
<protein>
    <recommendedName>
        <fullName evidence="3">UBX domain-containing protein</fullName>
    </recommendedName>
</protein>
<feature type="domain" description="UBX" evidence="3">
    <location>
        <begin position="418"/>
        <end position="500"/>
    </location>
</feature>
<evidence type="ECO:0000259" key="3">
    <source>
        <dbReference type="PROSITE" id="PS50033"/>
    </source>
</evidence>
<name>A0A9P8AND9_9AGAR</name>
<dbReference type="InterPro" id="IPR050730">
    <property type="entry name" value="UBX_domain-protein"/>
</dbReference>
<keyword evidence="1" id="KW-0175">Coiled coil</keyword>
<proteinExistence type="predicted"/>
<dbReference type="AlphaFoldDB" id="A0A9P8AND9"/>
<feature type="compositionally biased region" description="Acidic residues" evidence="2">
    <location>
        <begin position="65"/>
        <end position="76"/>
    </location>
</feature>
<feature type="region of interest" description="Disordered" evidence="2">
    <location>
        <begin position="65"/>
        <end position="85"/>
    </location>
</feature>
<dbReference type="OrthoDB" id="1026733at2759"/>
<organism evidence="4 5">
    <name type="scientific">Guyanagaster necrorhizus</name>
    <dbReference type="NCBI Taxonomy" id="856835"/>
    <lineage>
        <taxon>Eukaryota</taxon>
        <taxon>Fungi</taxon>
        <taxon>Dikarya</taxon>
        <taxon>Basidiomycota</taxon>
        <taxon>Agaricomycotina</taxon>
        <taxon>Agaricomycetes</taxon>
        <taxon>Agaricomycetidae</taxon>
        <taxon>Agaricales</taxon>
        <taxon>Marasmiineae</taxon>
        <taxon>Physalacriaceae</taxon>
        <taxon>Guyanagaster</taxon>
    </lineage>
</organism>
<evidence type="ECO:0000313" key="5">
    <source>
        <dbReference type="Proteomes" id="UP000812287"/>
    </source>
</evidence>
<dbReference type="PANTHER" id="PTHR23322">
    <property type="entry name" value="FAS-ASSOCIATED PROTEIN"/>
    <property type="match status" value="1"/>
</dbReference>
<dbReference type="InterPro" id="IPR029071">
    <property type="entry name" value="Ubiquitin-like_domsf"/>
</dbReference>
<dbReference type="Pfam" id="PF14555">
    <property type="entry name" value="UBA_4"/>
    <property type="match status" value="1"/>
</dbReference>
<dbReference type="GO" id="GO:0005783">
    <property type="term" value="C:endoplasmic reticulum"/>
    <property type="evidence" value="ECO:0007669"/>
    <property type="project" value="TreeGrafter"/>
</dbReference>
<dbReference type="Gene3D" id="3.10.20.90">
    <property type="entry name" value="Phosphatidylinositol 3-kinase Catalytic Subunit, Chain A, domain 1"/>
    <property type="match status" value="1"/>
</dbReference>
<dbReference type="Proteomes" id="UP000812287">
    <property type="component" value="Unassembled WGS sequence"/>
</dbReference>
<dbReference type="Pfam" id="PF00789">
    <property type="entry name" value="UBX"/>
    <property type="match status" value="1"/>
</dbReference>
<dbReference type="PANTHER" id="PTHR23322:SF1">
    <property type="entry name" value="FAS-ASSOCIATED FACTOR 2"/>
    <property type="match status" value="1"/>
</dbReference>
<comment type="caution">
    <text evidence="4">The sequence shown here is derived from an EMBL/GenBank/DDBJ whole genome shotgun (WGS) entry which is preliminary data.</text>
</comment>
<keyword evidence="5" id="KW-1185">Reference proteome</keyword>
<dbReference type="RefSeq" id="XP_043035718.1">
    <property type="nucleotide sequence ID" value="XM_043179500.1"/>
</dbReference>